<dbReference type="InterPro" id="IPR036869">
    <property type="entry name" value="J_dom_sf"/>
</dbReference>
<dbReference type="InterPro" id="IPR051100">
    <property type="entry name" value="DnaJ_subfamily_B/C"/>
</dbReference>
<dbReference type="GO" id="GO:0071218">
    <property type="term" value="P:cellular response to misfolded protein"/>
    <property type="evidence" value="ECO:0007669"/>
    <property type="project" value="TreeGrafter"/>
</dbReference>
<evidence type="ECO:0000256" key="1">
    <source>
        <dbReference type="SAM" id="MobiDB-lite"/>
    </source>
</evidence>
<dbReference type="PRINTS" id="PR00625">
    <property type="entry name" value="JDOMAIN"/>
</dbReference>
<dbReference type="GO" id="GO:0005789">
    <property type="term" value="C:endoplasmic reticulum membrane"/>
    <property type="evidence" value="ECO:0007669"/>
    <property type="project" value="TreeGrafter"/>
</dbReference>
<feature type="domain" description="J" evidence="2">
    <location>
        <begin position="8"/>
        <end position="73"/>
    </location>
</feature>
<dbReference type="STRING" id="576137.A0A1L7WSN5"/>
<evidence type="ECO:0000313" key="3">
    <source>
        <dbReference type="EMBL" id="CZR55773.1"/>
    </source>
</evidence>
<organism evidence="3 4">
    <name type="scientific">Phialocephala subalpina</name>
    <dbReference type="NCBI Taxonomy" id="576137"/>
    <lineage>
        <taxon>Eukaryota</taxon>
        <taxon>Fungi</taxon>
        <taxon>Dikarya</taxon>
        <taxon>Ascomycota</taxon>
        <taxon>Pezizomycotina</taxon>
        <taxon>Leotiomycetes</taxon>
        <taxon>Helotiales</taxon>
        <taxon>Mollisiaceae</taxon>
        <taxon>Phialocephala</taxon>
        <taxon>Phialocephala fortinii species complex</taxon>
    </lineage>
</organism>
<dbReference type="SUPFAM" id="SSF46565">
    <property type="entry name" value="Chaperone J-domain"/>
    <property type="match status" value="1"/>
</dbReference>
<dbReference type="SMART" id="SM00271">
    <property type="entry name" value="DnaJ"/>
    <property type="match status" value="1"/>
</dbReference>
<sequence>MTRFDFIDHYAILRVQRQAPASNVKTAYRKLALAHCPDKNSDDPSATSDFQKIGAANGILSDEAKREQYNIEWDSHHSQRATSTSTKTTKGSKANPKLENVEIESVQYTCRDGNSKIVALKVKPTPGQVGLYAPMMKFPESSLYEPVWWYKKGPKVKIGNRLLEPEEKRENSRFDDKDARDVTKEYMMNRGIEEDSGDEIDLLQPIVQGRHSARKCRVETTVGRKEAKQRTRAKLVARKLKERMENWE</sequence>
<dbReference type="PANTHER" id="PTHR43908:SF3">
    <property type="entry name" value="AT29763P-RELATED"/>
    <property type="match status" value="1"/>
</dbReference>
<dbReference type="OrthoDB" id="10250354at2759"/>
<dbReference type="Proteomes" id="UP000184330">
    <property type="component" value="Unassembled WGS sequence"/>
</dbReference>
<evidence type="ECO:0000259" key="2">
    <source>
        <dbReference type="PROSITE" id="PS50076"/>
    </source>
</evidence>
<dbReference type="InterPro" id="IPR001623">
    <property type="entry name" value="DnaJ_domain"/>
</dbReference>
<dbReference type="CDD" id="cd06257">
    <property type="entry name" value="DnaJ"/>
    <property type="match status" value="1"/>
</dbReference>
<dbReference type="PROSITE" id="PS50076">
    <property type="entry name" value="DNAJ_2"/>
    <property type="match status" value="1"/>
</dbReference>
<feature type="region of interest" description="Disordered" evidence="1">
    <location>
        <begin position="72"/>
        <end position="96"/>
    </location>
</feature>
<proteinExistence type="predicted"/>
<dbReference type="Pfam" id="PF00226">
    <property type="entry name" value="DnaJ"/>
    <property type="match status" value="1"/>
</dbReference>
<dbReference type="AlphaFoldDB" id="A0A1L7WSN5"/>
<gene>
    <name evidence="3" type="ORF">PAC_05661</name>
</gene>
<dbReference type="GO" id="GO:0030544">
    <property type="term" value="F:Hsp70 protein binding"/>
    <property type="evidence" value="ECO:0007669"/>
    <property type="project" value="TreeGrafter"/>
</dbReference>
<protein>
    <recommendedName>
        <fullName evidence="2">J domain-containing protein</fullName>
    </recommendedName>
</protein>
<evidence type="ECO:0000313" key="4">
    <source>
        <dbReference type="Proteomes" id="UP000184330"/>
    </source>
</evidence>
<keyword evidence="4" id="KW-1185">Reference proteome</keyword>
<dbReference type="EMBL" id="FJOG01000007">
    <property type="protein sequence ID" value="CZR55773.1"/>
    <property type="molecule type" value="Genomic_DNA"/>
</dbReference>
<dbReference type="PANTHER" id="PTHR43908">
    <property type="entry name" value="AT29763P-RELATED"/>
    <property type="match status" value="1"/>
</dbReference>
<name>A0A1L7WSN5_9HELO</name>
<accession>A0A1L7WSN5</accession>
<reference evidence="3 4" key="1">
    <citation type="submission" date="2016-03" db="EMBL/GenBank/DDBJ databases">
        <authorList>
            <person name="Ploux O."/>
        </authorList>
    </citation>
    <scope>NUCLEOTIDE SEQUENCE [LARGE SCALE GENOMIC DNA]</scope>
    <source>
        <strain evidence="3 4">UAMH 11012</strain>
    </source>
</reference>
<feature type="compositionally biased region" description="Low complexity" evidence="1">
    <location>
        <begin position="82"/>
        <end position="93"/>
    </location>
</feature>
<dbReference type="Gene3D" id="1.10.287.110">
    <property type="entry name" value="DnaJ domain"/>
    <property type="match status" value="1"/>
</dbReference>